<dbReference type="InterPro" id="IPR007893">
    <property type="entry name" value="Spore_coat_U/FanG"/>
</dbReference>
<evidence type="ECO:0000313" key="4">
    <source>
        <dbReference type="Proteomes" id="UP001642900"/>
    </source>
</evidence>
<dbReference type="PANTHER" id="PTHR37089:SF4">
    <property type="entry name" value="EXPORTED PROTEIN"/>
    <property type="match status" value="1"/>
</dbReference>
<dbReference type="RefSeq" id="WP_165032893.1">
    <property type="nucleotide sequence ID" value="NZ_JAAKZF010000056.1"/>
</dbReference>
<keyword evidence="4" id="KW-1185">Reference proteome</keyword>
<gene>
    <name evidence="3" type="ORF">G6N73_26090</name>
</gene>
<evidence type="ECO:0000259" key="2">
    <source>
        <dbReference type="Pfam" id="PF05229"/>
    </source>
</evidence>
<comment type="caution">
    <text evidence="3">The sequence shown here is derived from an EMBL/GenBank/DDBJ whole genome shotgun (WGS) entry which is preliminary data.</text>
</comment>
<dbReference type="EMBL" id="JAAKZF010000056">
    <property type="protein sequence ID" value="NGO54556.1"/>
    <property type="molecule type" value="Genomic_DNA"/>
</dbReference>
<dbReference type="SMART" id="SM00972">
    <property type="entry name" value="SCPU"/>
    <property type="match status" value="1"/>
</dbReference>
<feature type="region of interest" description="Disordered" evidence="1">
    <location>
        <begin position="78"/>
        <end position="97"/>
    </location>
</feature>
<name>A0A6G4WK06_9HYPH</name>
<feature type="compositionally biased region" description="Low complexity" evidence="1">
    <location>
        <begin position="84"/>
        <end position="97"/>
    </location>
</feature>
<evidence type="ECO:0000313" key="3">
    <source>
        <dbReference type="EMBL" id="NGO54556.1"/>
    </source>
</evidence>
<organism evidence="3 4">
    <name type="scientific">Allomesorhizobium camelthorni</name>
    <dbReference type="NCBI Taxonomy" id="475069"/>
    <lineage>
        <taxon>Bacteria</taxon>
        <taxon>Pseudomonadati</taxon>
        <taxon>Pseudomonadota</taxon>
        <taxon>Alphaproteobacteria</taxon>
        <taxon>Hyphomicrobiales</taxon>
        <taxon>Phyllobacteriaceae</taxon>
        <taxon>Allomesorhizobium</taxon>
    </lineage>
</organism>
<protein>
    <submittedName>
        <fullName evidence="3">Spore coat U domain-containing protein</fullName>
    </submittedName>
</protein>
<dbReference type="Proteomes" id="UP001642900">
    <property type="component" value="Unassembled WGS sequence"/>
</dbReference>
<dbReference type="PANTHER" id="PTHR37089">
    <property type="entry name" value="PROTEIN U-RELATED"/>
    <property type="match status" value="1"/>
</dbReference>
<accession>A0A6G4WK06</accession>
<feature type="domain" description="Spore coat protein U/FanG" evidence="2">
    <location>
        <begin position="2"/>
        <end position="125"/>
    </location>
</feature>
<proteinExistence type="predicted"/>
<reference evidence="3 4" key="1">
    <citation type="submission" date="2020-02" db="EMBL/GenBank/DDBJ databases">
        <title>Genome sequence of strain CCNWXJ40-4.</title>
        <authorList>
            <person name="Gao J."/>
            <person name="Sun J."/>
        </authorList>
    </citation>
    <scope>NUCLEOTIDE SEQUENCE [LARGE SCALE GENOMIC DNA]</scope>
    <source>
        <strain evidence="3 4">CCNWXJ 40-4</strain>
    </source>
</reference>
<evidence type="ECO:0000256" key="1">
    <source>
        <dbReference type="SAM" id="MobiDB-lite"/>
    </source>
</evidence>
<dbReference type="AlphaFoldDB" id="A0A6G4WK06"/>
<sequence>MAQTSCSVSATGVSFGTIGILDTAVDTTGDLAVTCTSGASYTVGLNGGLANAQPTARLLADGAATITYGLYKDSARSQPWGDETVSNGTQSGTGSGQAQSFTIYGRIPAQMSPIPGVYGDTITVTVTY</sequence>
<dbReference type="Pfam" id="PF05229">
    <property type="entry name" value="SCPU"/>
    <property type="match status" value="1"/>
</dbReference>
<dbReference type="InterPro" id="IPR053167">
    <property type="entry name" value="Spore_coat_component"/>
</dbReference>